<evidence type="ECO:0000313" key="2">
    <source>
        <dbReference type="Proteomes" id="UP000219636"/>
    </source>
</evidence>
<name>A0A285SWT4_9BACL</name>
<evidence type="ECO:0000313" key="1">
    <source>
        <dbReference type="EMBL" id="SOC12944.1"/>
    </source>
</evidence>
<accession>A0A285SWT4</accession>
<proteinExistence type="predicted"/>
<dbReference type="EMBL" id="OBMQ01000007">
    <property type="protein sequence ID" value="SOC12944.1"/>
    <property type="molecule type" value="Genomic_DNA"/>
</dbReference>
<keyword evidence="2" id="KW-1185">Reference proteome</keyword>
<dbReference type="AlphaFoldDB" id="A0A285SWT4"/>
<gene>
    <name evidence="1" type="ORF">SAMN05880501_10778</name>
</gene>
<organism evidence="1 2">
    <name type="scientific">Ureibacillus xyleni</name>
    <dbReference type="NCBI Taxonomy" id="614648"/>
    <lineage>
        <taxon>Bacteria</taxon>
        <taxon>Bacillati</taxon>
        <taxon>Bacillota</taxon>
        <taxon>Bacilli</taxon>
        <taxon>Bacillales</taxon>
        <taxon>Caryophanaceae</taxon>
        <taxon>Ureibacillus</taxon>
    </lineage>
</organism>
<reference evidence="2" key="1">
    <citation type="submission" date="2017-08" db="EMBL/GenBank/DDBJ databases">
        <authorList>
            <person name="Varghese N."/>
            <person name="Submissions S."/>
        </authorList>
    </citation>
    <scope>NUCLEOTIDE SEQUENCE [LARGE SCALE GENOMIC DNA]</scope>
    <source>
        <strain evidence="2">JC22</strain>
    </source>
</reference>
<sequence length="186" mass="22646">MLLLERFDYLTRDQLRQYFKLGKVRNTNRILNNLSEYLMTTKEGHDTVYYLSKFGRYYVGSETVRKKGNHILHSIIRNQFWLFYNCPNDWKSEVEFLDSNNRMFLRCDASFTRNGFKCYLEVDNTQTMKENKDKIKRYKILIESFEKQYGYYPTLIWVTRTELRRKQLEQVCEGLKVKVYTVDDIK</sequence>
<protein>
    <submittedName>
        <fullName evidence="1">Protein involved in plasmid replication-relaxation</fullName>
    </submittedName>
</protein>
<dbReference type="Pfam" id="PF13814">
    <property type="entry name" value="Replic_Relax"/>
    <property type="match status" value="1"/>
</dbReference>
<dbReference type="InterPro" id="IPR025855">
    <property type="entry name" value="Replic_Relax"/>
</dbReference>
<dbReference type="Proteomes" id="UP000219636">
    <property type="component" value="Unassembled WGS sequence"/>
</dbReference>